<proteinExistence type="predicted"/>
<dbReference type="AlphaFoldDB" id="A0A0H4PWU1"/>
<evidence type="ECO:0000313" key="2">
    <source>
        <dbReference type="EMBL" id="AKP52837.1"/>
    </source>
</evidence>
<evidence type="ECO:0008006" key="4">
    <source>
        <dbReference type="Google" id="ProtNLM"/>
    </source>
</evidence>
<accession>A0A0H4PWU1</accession>
<dbReference type="Proteomes" id="UP000036520">
    <property type="component" value="Chromosome"/>
</dbReference>
<dbReference type="RefSeq" id="WP_048643012.1">
    <property type="nucleotide sequence ID" value="NZ_CAXBGM010000042.1"/>
</dbReference>
<evidence type="ECO:0000313" key="3">
    <source>
        <dbReference type="Proteomes" id="UP000036520"/>
    </source>
</evidence>
<keyword evidence="1" id="KW-0812">Transmembrane</keyword>
<keyword evidence="1" id="KW-1133">Transmembrane helix</keyword>
<keyword evidence="3" id="KW-1185">Reference proteome</keyword>
<sequence length="89" mass="10286">MKNKIALFKKYSSSNIRKTPFLMLTLCLLSIFPNGLMAQIQEGLPKPTDQIDLSDTSDLVIFIILPILVLILYLFWRKSMKKRKNKGDQ</sequence>
<organism evidence="2 3">
    <name type="scientific">Cyclobacterium amurskyense</name>
    <dbReference type="NCBI Taxonomy" id="320787"/>
    <lineage>
        <taxon>Bacteria</taxon>
        <taxon>Pseudomonadati</taxon>
        <taxon>Bacteroidota</taxon>
        <taxon>Cytophagia</taxon>
        <taxon>Cytophagales</taxon>
        <taxon>Cyclobacteriaceae</taxon>
        <taxon>Cyclobacterium</taxon>
    </lineage>
</organism>
<dbReference type="KEGG" id="camu:CA2015_3449"/>
<dbReference type="EMBL" id="CP012040">
    <property type="protein sequence ID" value="AKP52837.1"/>
    <property type="molecule type" value="Genomic_DNA"/>
</dbReference>
<protein>
    <recommendedName>
        <fullName evidence="4">Adenylosuccinate synthetase</fullName>
    </recommendedName>
</protein>
<keyword evidence="1" id="KW-0472">Membrane</keyword>
<gene>
    <name evidence="2" type="ORF">CA2015_3449</name>
</gene>
<reference evidence="2 3" key="1">
    <citation type="submission" date="2015-07" db="EMBL/GenBank/DDBJ databases">
        <authorList>
            <person name="Kim K.M."/>
        </authorList>
    </citation>
    <scope>NUCLEOTIDE SEQUENCE [LARGE SCALE GENOMIC DNA]</scope>
    <source>
        <strain evidence="2 3">KCTC 12363</strain>
    </source>
</reference>
<feature type="transmembrane region" description="Helical" evidence="1">
    <location>
        <begin position="57"/>
        <end position="76"/>
    </location>
</feature>
<evidence type="ECO:0000256" key="1">
    <source>
        <dbReference type="SAM" id="Phobius"/>
    </source>
</evidence>
<name>A0A0H4PWU1_9BACT</name>